<dbReference type="EMBL" id="AB379660">
    <property type="protein sequence ID" value="BAM74652.1"/>
    <property type="molecule type" value="Genomic_DNA"/>
</dbReference>
<dbReference type="AlphaFoldDB" id="L8AXM7"/>
<proteinExistence type="predicted"/>
<dbReference type="InterPro" id="IPR013189">
    <property type="entry name" value="Glyco_hydro_32_C"/>
</dbReference>
<dbReference type="PANTHER" id="PTHR43101">
    <property type="entry name" value="BETA-FRUCTOSIDASE"/>
    <property type="match status" value="1"/>
</dbReference>
<name>L8AXM7_PAEPO</name>
<evidence type="ECO:0000259" key="1">
    <source>
        <dbReference type="Pfam" id="PF08244"/>
    </source>
</evidence>
<accession>L8AXM7</accession>
<sequence>MEYKSGWAHNGGLPLSVYLRDDGRLGIEPIQELQSLRGPKRLSLRDQSLAETNVQLRNVHGDMLEIQLELEPGSAKKFGIKVRCTPDGEEETLLYYNWNQAMLLVDRSKTTLHPGEKCGGVQGGKLELLGENLKLHIYLDRSMVEAYANGLKSLTTRVYPSRMDALGLEIWGDGEPFVKSLDIWDMQSIW</sequence>
<protein>
    <recommendedName>
        <fullName evidence="1">Glycosyl hydrolase family 32 C-terminal domain-containing protein</fullName>
    </recommendedName>
</protein>
<reference evidence="2" key="1">
    <citation type="submission" date="2008-02" db="EMBL/GenBank/DDBJ databases">
        <title>Cloning and characterization of cycloinulooligosaccharide fructanotransferase from Paenibacillus polymyxa MG-CF6.</title>
        <authorList>
            <person name="Nagata S."/>
            <person name="Oka H."/>
            <person name="Nanjyo F."/>
            <person name="Muramatsu H."/>
            <person name="Kato S."/>
            <person name="Misono H."/>
        </authorList>
    </citation>
    <scope>NUCLEOTIDE SEQUENCE</scope>
</reference>
<dbReference type="InterPro" id="IPR051214">
    <property type="entry name" value="GH32_Enzymes"/>
</dbReference>
<organism evidence="2">
    <name type="scientific">Paenibacillus polymyxa</name>
    <name type="common">Bacillus polymyxa</name>
    <dbReference type="NCBI Taxonomy" id="1406"/>
    <lineage>
        <taxon>Bacteria</taxon>
        <taxon>Bacillati</taxon>
        <taxon>Bacillota</taxon>
        <taxon>Bacilli</taxon>
        <taxon>Bacillales</taxon>
        <taxon>Paenibacillaceae</taxon>
        <taxon>Paenibacillus</taxon>
    </lineage>
</organism>
<dbReference type="SUPFAM" id="SSF49899">
    <property type="entry name" value="Concanavalin A-like lectins/glucanases"/>
    <property type="match status" value="1"/>
</dbReference>
<feature type="domain" description="Glycosyl hydrolase family 32 C-terminal" evidence="1">
    <location>
        <begin position="32"/>
        <end position="185"/>
    </location>
</feature>
<dbReference type="PANTHER" id="PTHR43101:SF1">
    <property type="entry name" value="BETA-FRUCTOSIDASE"/>
    <property type="match status" value="1"/>
</dbReference>
<dbReference type="InterPro" id="IPR013320">
    <property type="entry name" value="ConA-like_dom_sf"/>
</dbReference>
<evidence type="ECO:0000313" key="2">
    <source>
        <dbReference type="EMBL" id="BAM74652.1"/>
    </source>
</evidence>
<dbReference type="Pfam" id="PF08244">
    <property type="entry name" value="Glyco_hydro_32C"/>
    <property type="match status" value="1"/>
</dbReference>
<dbReference type="Gene3D" id="2.60.120.560">
    <property type="entry name" value="Exo-inulinase, domain 1"/>
    <property type="match status" value="1"/>
</dbReference>